<dbReference type="Proteomes" id="UP000054166">
    <property type="component" value="Unassembled WGS sequence"/>
</dbReference>
<dbReference type="HOGENOM" id="CLU_2655349_0_0_1"/>
<proteinExistence type="predicted"/>
<reference evidence="1 2" key="1">
    <citation type="submission" date="2014-04" db="EMBL/GenBank/DDBJ databases">
        <authorList>
            <consortium name="DOE Joint Genome Institute"/>
            <person name="Kuo A."/>
            <person name="Tarkka M."/>
            <person name="Buscot F."/>
            <person name="Kohler A."/>
            <person name="Nagy L.G."/>
            <person name="Floudas D."/>
            <person name="Copeland A."/>
            <person name="Barry K.W."/>
            <person name="Cichocki N."/>
            <person name="Veneault-Fourrey C."/>
            <person name="LaButti K."/>
            <person name="Lindquist E.A."/>
            <person name="Lipzen A."/>
            <person name="Lundell T."/>
            <person name="Morin E."/>
            <person name="Murat C."/>
            <person name="Sun H."/>
            <person name="Tunlid A."/>
            <person name="Henrissat B."/>
            <person name="Grigoriev I.V."/>
            <person name="Hibbett D.S."/>
            <person name="Martin F."/>
            <person name="Nordberg H.P."/>
            <person name="Cantor M.N."/>
            <person name="Hua S.X."/>
        </authorList>
    </citation>
    <scope>NUCLEOTIDE SEQUENCE [LARGE SCALE GENOMIC DNA]</scope>
    <source>
        <strain evidence="1 2">F 1598</strain>
    </source>
</reference>
<dbReference type="EMBL" id="KN832983">
    <property type="protein sequence ID" value="KIM85970.1"/>
    <property type="molecule type" value="Genomic_DNA"/>
</dbReference>
<gene>
    <name evidence="1" type="ORF">PILCRDRAFT_816520</name>
</gene>
<organism evidence="1 2">
    <name type="scientific">Piloderma croceum (strain F 1598)</name>
    <dbReference type="NCBI Taxonomy" id="765440"/>
    <lineage>
        <taxon>Eukaryota</taxon>
        <taxon>Fungi</taxon>
        <taxon>Dikarya</taxon>
        <taxon>Basidiomycota</taxon>
        <taxon>Agaricomycotina</taxon>
        <taxon>Agaricomycetes</taxon>
        <taxon>Agaricomycetidae</taxon>
        <taxon>Atheliales</taxon>
        <taxon>Atheliaceae</taxon>
        <taxon>Piloderma</taxon>
    </lineage>
</organism>
<evidence type="ECO:0000313" key="2">
    <source>
        <dbReference type="Proteomes" id="UP000054166"/>
    </source>
</evidence>
<reference evidence="2" key="2">
    <citation type="submission" date="2015-01" db="EMBL/GenBank/DDBJ databases">
        <title>Evolutionary Origins and Diversification of the Mycorrhizal Mutualists.</title>
        <authorList>
            <consortium name="DOE Joint Genome Institute"/>
            <consortium name="Mycorrhizal Genomics Consortium"/>
            <person name="Kohler A."/>
            <person name="Kuo A."/>
            <person name="Nagy L.G."/>
            <person name="Floudas D."/>
            <person name="Copeland A."/>
            <person name="Barry K.W."/>
            <person name="Cichocki N."/>
            <person name="Veneault-Fourrey C."/>
            <person name="LaButti K."/>
            <person name="Lindquist E.A."/>
            <person name="Lipzen A."/>
            <person name="Lundell T."/>
            <person name="Morin E."/>
            <person name="Murat C."/>
            <person name="Riley R."/>
            <person name="Ohm R."/>
            <person name="Sun H."/>
            <person name="Tunlid A."/>
            <person name="Henrissat B."/>
            <person name="Grigoriev I.V."/>
            <person name="Hibbett D.S."/>
            <person name="Martin F."/>
        </authorList>
    </citation>
    <scope>NUCLEOTIDE SEQUENCE [LARGE SCALE GENOMIC DNA]</scope>
    <source>
        <strain evidence="2">F 1598</strain>
    </source>
</reference>
<protein>
    <submittedName>
        <fullName evidence="1">Uncharacterized protein</fullName>
    </submittedName>
</protein>
<dbReference type="InParanoid" id="A0A0C3FPD9"/>
<keyword evidence="2" id="KW-1185">Reference proteome</keyword>
<evidence type="ECO:0000313" key="1">
    <source>
        <dbReference type="EMBL" id="KIM85970.1"/>
    </source>
</evidence>
<sequence>MTVIAQRATRNTRKSGDSVVKIKMDTIHSHVRQPADTNGFASVTTTAYPSQSAHTMWRATPFSGIVLVHTYVNVSR</sequence>
<name>A0A0C3FPD9_PILCF</name>
<accession>A0A0C3FPD9</accession>
<dbReference type="AlphaFoldDB" id="A0A0C3FPD9"/>